<feature type="compositionally biased region" description="Basic and acidic residues" evidence="8">
    <location>
        <begin position="869"/>
        <end position="879"/>
    </location>
</feature>
<organism evidence="11">
    <name type="scientific">Hyalella azteca</name>
    <name type="common">Amphipod</name>
    <dbReference type="NCBI Taxonomy" id="294128"/>
    <lineage>
        <taxon>Eukaryota</taxon>
        <taxon>Metazoa</taxon>
        <taxon>Ecdysozoa</taxon>
        <taxon>Arthropoda</taxon>
        <taxon>Crustacea</taxon>
        <taxon>Multicrustacea</taxon>
        <taxon>Malacostraca</taxon>
        <taxon>Eumalacostraca</taxon>
        <taxon>Peracarida</taxon>
        <taxon>Amphipoda</taxon>
        <taxon>Senticaudata</taxon>
        <taxon>Talitrida</taxon>
        <taxon>Talitroidea</taxon>
        <taxon>Hyalellidae</taxon>
        <taxon>Hyalella</taxon>
    </lineage>
</organism>
<dbReference type="Pfam" id="PF10189">
    <property type="entry name" value="Ints3_N"/>
    <property type="match status" value="1"/>
</dbReference>
<dbReference type="Proteomes" id="UP000711488">
    <property type="component" value="Unassembled WGS sequence"/>
</dbReference>
<evidence type="ECO:0000313" key="11">
    <source>
        <dbReference type="EMBL" id="KAA0204083.1"/>
    </source>
</evidence>
<evidence type="ECO:0000256" key="8">
    <source>
        <dbReference type="SAM" id="MobiDB-lite"/>
    </source>
</evidence>
<reference evidence="11" key="1">
    <citation type="submission" date="2014-08" db="EMBL/GenBank/DDBJ databases">
        <authorList>
            <person name="Murali S."/>
            <person name="Richards S."/>
            <person name="Bandaranaike D."/>
            <person name="Bellair M."/>
            <person name="Blankenburg K."/>
            <person name="Chao H."/>
            <person name="Dinh H."/>
            <person name="Doddapaneni H."/>
            <person name="Dugan-Rocha S."/>
            <person name="Elkadiri S."/>
            <person name="Gnanaolivu R."/>
            <person name="Hughes D."/>
            <person name="Lee S."/>
            <person name="Li M."/>
            <person name="Ming W."/>
            <person name="Munidasa M."/>
            <person name="Muniz J."/>
            <person name="Nguyen L."/>
            <person name="Osuji N."/>
            <person name="Pu L.-L."/>
            <person name="Puazo M."/>
            <person name="Skinner E."/>
            <person name="Qu C."/>
            <person name="Quiroz J."/>
            <person name="Raj R."/>
            <person name="Weissenberger G."/>
            <person name="Xin Y."/>
            <person name="Zou X."/>
            <person name="Han Y."/>
            <person name="Worley K."/>
            <person name="Muzny D."/>
            <person name="Gibbs R."/>
        </authorList>
    </citation>
    <scope>NUCLEOTIDE SEQUENCE</scope>
    <source>
        <strain evidence="11">HAZT.00-mixed</strain>
        <tissue evidence="11">Whole organism</tissue>
    </source>
</reference>
<evidence type="ECO:0000259" key="9">
    <source>
        <dbReference type="Pfam" id="PF10189"/>
    </source>
</evidence>
<accession>A0A6A0HE28</accession>
<feature type="compositionally biased region" description="Acidic residues" evidence="8">
    <location>
        <begin position="909"/>
        <end position="918"/>
    </location>
</feature>
<feature type="domain" description="Integrator complex subunit 3 N-terminal" evidence="9">
    <location>
        <begin position="53"/>
        <end position="468"/>
    </location>
</feature>
<dbReference type="InterPro" id="IPR045334">
    <property type="entry name" value="INTS3"/>
</dbReference>
<dbReference type="InterPro" id="IPR019333">
    <property type="entry name" value="INTS3_N"/>
</dbReference>
<feature type="compositionally biased region" description="Polar residues" evidence="8">
    <location>
        <begin position="880"/>
        <end position="892"/>
    </location>
</feature>
<dbReference type="OrthoDB" id="2021145at2759"/>
<evidence type="ECO:0000256" key="2">
    <source>
        <dbReference type="ARBA" id="ARBA00004496"/>
    </source>
</evidence>
<dbReference type="GO" id="GO:0005737">
    <property type="term" value="C:cytoplasm"/>
    <property type="evidence" value="ECO:0007669"/>
    <property type="project" value="UniProtKB-SubCell"/>
</dbReference>
<protein>
    <recommendedName>
        <fullName evidence="6">SOSS complex subunit A homolog</fullName>
    </recommendedName>
</protein>
<reference evidence="11" key="3">
    <citation type="submission" date="2019-06" db="EMBL/GenBank/DDBJ databases">
        <authorList>
            <person name="Poynton C."/>
            <person name="Hasenbein S."/>
            <person name="Benoit J.B."/>
            <person name="Sepulveda M.S."/>
            <person name="Poelchau M.F."/>
            <person name="Murali S.C."/>
            <person name="Chen S."/>
            <person name="Glastad K.M."/>
            <person name="Werren J.H."/>
            <person name="Vineis J.H."/>
            <person name="Bowen J.L."/>
            <person name="Friedrich M."/>
            <person name="Jones J."/>
            <person name="Robertson H.M."/>
            <person name="Feyereisen R."/>
            <person name="Mechler-Hickson A."/>
            <person name="Mathers N."/>
            <person name="Lee C.E."/>
            <person name="Colbourne J.K."/>
            <person name="Biales A."/>
            <person name="Johnston J.S."/>
            <person name="Wellborn G.A."/>
            <person name="Rosendale A.J."/>
            <person name="Cridge A.G."/>
            <person name="Munoz-Torres M.C."/>
            <person name="Bain P.A."/>
            <person name="Manny A.R."/>
            <person name="Major K.M."/>
            <person name="Lambert F.N."/>
            <person name="Vulpe C.D."/>
            <person name="Tuck P."/>
            <person name="Blalock B.J."/>
            <person name="Lin Y.-Y."/>
            <person name="Smith M.E."/>
            <person name="Ochoa-Acuna H."/>
            <person name="Chen M.-J.M."/>
            <person name="Childers C.P."/>
            <person name="Qu J."/>
            <person name="Dugan S."/>
            <person name="Lee S.L."/>
            <person name="Chao H."/>
            <person name="Dinh H."/>
            <person name="Han Y."/>
            <person name="Doddapaneni H."/>
            <person name="Worley K.C."/>
            <person name="Muzny D.M."/>
            <person name="Gibbs R.A."/>
            <person name="Richards S."/>
        </authorList>
    </citation>
    <scope>NUCLEOTIDE SEQUENCE</scope>
    <source>
        <strain evidence="11">HAZT.00-mixed</strain>
        <tissue evidence="11">Whole organism</tissue>
    </source>
</reference>
<dbReference type="AlphaFoldDB" id="A0A6A0HE28"/>
<dbReference type="Pfam" id="PF24566">
    <property type="entry name" value="HEAT_Ints3_C"/>
    <property type="match status" value="1"/>
</dbReference>
<dbReference type="GO" id="GO:0005634">
    <property type="term" value="C:nucleus"/>
    <property type="evidence" value="ECO:0007669"/>
    <property type="project" value="UniProtKB-SubCell"/>
</dbReference>
<evidence type="ECO:0000256" key="6">
    <source>
        <dbReference type="ARBA" id="ARBA00032741"/>
    </source>
</evidence>
<feature type="compositionally biased region" description="Basic residues" evidence="8">
    <location>
        <begin position="893"/>
        <end position="904"/>
    </location>
</feature>
<evidence type="ECO:0000256" key="4">
    <source>
        <dbReference type="ARBA" id="ARBA00022490"/>
    </source>
</evidence>
<dbReference type="InterPro" id="IPR056518">
    <property type="entry name" value="HEAT_Ints3_C"/>
</dbReference>
<evidence type="ECO:0000256" key="7">
    <source>
        <dbReference type="ARBA" id="ARBA00054331"/>
    </source>
</evidence>
<gene>
    <name evidence="11" type="ORF">HAZT_HAZT006295</name>
</gene>
<name>A0A6A0HE28_HYAAZ</name>
<dbReference type="PANTHER" id="PTHR13587">
    <property type="entry name" value="INTEGRATOR COMPLEX SUBUNIT 3"/>
    <property type="match status" value="1"/>
</dbReference>
<sequence>MTPRGVVCLMLGSASVMGEEKYDKAYMMLMNLTRGLSDKEAHDILNKAIDDPKQHEDICLGLMVAILSDPAQANRAFQDLMMVCRDSLKGVCDALINHIVTERFHRLLENTKKQVVLIVYYVQVVWLVRQLVRAGVAQVEGVVWCLLRQMAGGDVSARNIWLAESLCDMLKENRTWLERYSVIIASTVYSFLRILEDHQAPNFAALRQKEVSLVITLLREKFQDCLVIGRDLVRLLQNVAKIPEIEALWRDLLHNPGCLAPNFPGLSQLMSTRTSRRFFVVRLTPEMERMIHYLCSEVKFGMQKRYQDWFQRQFLNTPESQSLRCDLIRFIIGVIHPSNEVLCSDITPRWAVIGWLLSSCTSATATANCKLALFYDWLFFSGENDNIMNIEPGILVMYHSLKPHPMLTTTLLDFLCRIIPHFQPAMAAQVRTGVVTSLRHILEKRVIPNIEPLFDNPRMDPELRRLVRETFPEFCSNNLSAGEEFHAGAPVPLRSLDLMAEAGLDFNSGVSGANAGPDVELNNHHPSVEEDAMFSDEDEENGSVTPISNNVALTNTRVTSACKPLSNKLSKNNTDPIINHLPSVTTADAVTGSLTYTTSTLSAISQRPLTYNAQSQELNGHLNTFETDMKDFLLDLKLEKDQARRSLCESLEAPIFVLFENLLSLNEDDHRRQSLLMLVSALQQLRPATGYRLLFYITAAAKTRATDSSDQISFQVYRDLWKASGQKDLSGFIVRDLTVCSEDDPRLLCWLLPHLYNFFPKHTTGNAELVHLVLQRLDAAQLHDLVCLVLQGTLTMFDNSSFTNILDKSLSWESVEQFFLWQLARAHEIPVDCCLSVLHRLRFSSHTDAVSTVHPEALANILMMLRRESPDEKSGKEDSGNSSASTARNKQSNSKRGRKPKLRKKPESESEEESSEEEDVKKPARKRKKNNTVFASDSD</sequence>
<reference evidence="11" key="2">
    <citation type="journal article" date="2018" name="Environ. Sci. Technol.">
        <title>The Toxicogenome of Hyalella azteca: A Model for Sediment Ecotoxicology and Evolutionary Toxicology.</title>
        <authorList>
            <person name="Poynton H.C."/>
            <person name="Hasenbein S."/>
            <person name="Benoit J.B."/>
            <person name="Sepulveda M.S."/>
            <person name="Poelchau M.F."/>
            <person name="Hughes D.S.T."/>
            <person name="Murali S.C."/>
            <person name="Chen S."/>
            <person name="Glastad K.M."/>
            <person name="Goodisman M.A.D."/>
            <person name="Werren J.H."/>
            <person name="Vineis J.H."/>
            <person name="Bowen J.L."/>
            <person name="Friedrich M."/>
            <person name="Jones J."/>
            <person name="Robertson H.M."/>
            <person name="Feyereisen R."/>
            <person name="Mechler-Hickson A."/>
            <person name="Mathers N."/>
            <person name="Lee C.E."/>
            <person name="Colbourne J.K."/>
            <person name="Biales A."/>
            <person name="Johnston J.S."/>
            <person name="Wellborn G.A."/>
            <person name="Rosendale A.J."/>
            <person name="Cridge A.G."/>
            <person name="Munoz-Torres M.C."/>
            <person name="Bain P.A."/>
            <person name="Manny A.R."/>
            <person name="Major K.M."/>
            <person name="Lambert F.N."/>
            <person name="Vulpe C.D."/>
            <person name="Tuck P."/>
            <person name="Blalock B.J."/>
            <person name="Lin Y.Y."/>
            <person name="Smith M.E."/>
            <person name="Ochoa-Acuna H."/>
            <person name="Chen M.M."/>
            <person name="Childers C.P."/>
            <person name="Qu J."/>
            <person name="Dugan S."/>
            <person name="Lee S.L."/>
            <person name="Chao H."/>
            <person name="Dinh H."/>
            <person name="Han Y."/>
            <person name="Doddapaneni H."/>
            <person name="Worley K.C."/>
            <person name="Muzny D.M."/>
            <person name="Gibbs R.A."/>
            <person name="Richards S."/>
        </authorList>
    </citation>
    <scope>NUCLEOTIDE SEQUENCE</scope>
    <source>
        <strain evidence="11">HAZT.00-mixed</strain>
        <tissue evidence="11">Whole organism</tissue>
    </source>
</reference>
<comment type="subcellular location">
    <subcellularLocation>
        <location evidence="2">Cytoplasm</location>
    </subcellularLocation>
    <subcellularLocation>
        <location evidence="1">Nucleus</location>
    </subcellularLocation>
</comment>
<keyword evidence="4" id="KW-0963">Cytoplasm</keyword>
<dbReference type="EMBL" id="JQDR03000005">
    <property type="protein sequence ID" value="KAA0204083.1"/>
    <property type="molecule type" value="Genomic_DNA"/>
</dbReference>
<evidence type="ECO:0000259" key="10">
    <source>
        <dbReference type="Pfam" id="PF24566"/>
    </source>
</evidence>
<comment type="function">
    <text evidence="7">Component of the integrator complex, a multiprotein complex that terminates RNA polymerase II (Pol II) transcription in the promoter-proximal region of genes. The integrator complex provides a quality checkpoint during transcription elongation by driving premature transcription termination of transcripts that are unfavorably configured for transcriptional elongation: the complex terminates transcription by (1) catalyzing dephosphorylation of the C-terminal domain (CTD) of Pol II subunit Polr2A/Rbp1 and Spt5, and (2) degrading the exiting nascent RNA transcript via endonuclease activity. The integrator complex is also involved in the 3'-end processing of the U7 snRNA, and also the spliceosomal snRNAs U1, U2, U4 and U5.</text>
</comment>
<proteinExistence type="inferred from homology"/>
<feature type="region of interest" description="Disordered" evidence="8">
    <location>
        <begin position="869"/>
        <end position="939"/>
    </location>
</feature>
<dbReference type="PANTHER" id="PTHR13587:SF7">
    <property type="entry name" value="INTEGRATOR COMPLEX SUBUNIT 3"/>
    <property type="match status" value="1"/>
</dbReference>
<comment type="caution">
    <text evidence="11">The sequence shown here is derived from an EMBL/GenBank/DDBJ whole genome shotgun (WGS) entry which is preliminary data.</text>
</comment>
<comment type="similarity">
    <text evidence="3">Belongs to the Integrator subunit 3 family.</text>
</comment>
<evidence type="ECO:0000256" key="1">
    <source>
        <dbReference type="ARBA" id="ARBA00004123"/>
    </source>
</evidence>
<evidence type="ECO:0000256" key="5">
    <source>
        <dbReference type="ARBA" id="ARBA00023242"/>
    </source>
</evidence>
<evidence type="ECO:0000256" key="3">
    <source>
        <dbReference type="ARBA" id="ARBA00006130"/>
    </source>
</evidence>
<feature type="domain" description="Ints3-like C-terminal" evidence="10">
    <location>
        <begin position="642"/>
        <end position="872"/>
    </location>
</feature>
<keyword evidence="5" id="KW-0539">Nucleus</keyword>